<keyword evidence="1" id="KW-0677">Repeat</keyword>
<evidence type="ECO:0000313" key="5">
    <source>
        <dbReference type="EMBL" id="SMX30151.1"/>
    </source>
</evidence>
<dbReference type="Gene3D" id="1.25.40.10">
    <property type="entry name" value="Tetratricopeptide repeat domain"/>
    <property type="match status" value="1"/>
</dbReference>
<dbReference type="PANTHER" id="PTHR44858:SF1">
    <property type="entry name" value="UDP-N-ACETYLGLUCOSAMINE--PEPTIDE N-ACETYLGLUCOSAMINYLTRANSFERASE SPINDLY-RELATED"/>
    <property type="match status" value="1"/>
</dbReference>
<keyword evidence="4" id="KW-0732">Signal</keyword>
<accession>A0A238JHL4</accession>
<evidence type="ECO:0000256" key="2">
    <source>
        <dbReference type="ARBA" id="ARBA00022803"/>
    </source>
</evidence>
<evidence type="ECO:0000256" key="4">
    <source>
        <dbReference type="SAM" id="SignalP"/>
    </source>
</evidence>
<evidence type="ECO:0000256" key="1">
    <source>
        <dbReference type="ARBA" id="ARBA00022737"/>
    </source>
</evidence>
<sequence>MIRATLVSILWAGAALADGCPVAPDHIAALQPLYEALQQVDNDFEAQQLSNEMWKYWAQAPDEASQEMLDEGMSARASWDFLRAIERFDTLVSYCPFYAEGFNQRAFVNYLRQDYEAALPDLDRALELNPRHIGALSGKALTLLAMGRDFEGQQTLRDALELNPWLSERHLIQPLPGQEL</sequence>
<dbReference type="InterPro" id="IPR019734">
    <property type="entry name" value="TPR_rpt"/>
</dbReference>
<protein>
    <submittedName>
        <fullName evidence="5">Tetratricopeptide repeat protein</fullName>
    </submittedName>
</protein>
<dbReference type="EMBL" id="FXXP01000003">
    <property type="protein sequence ID" value="SMX30151.1"/>
    <property type="molecule type" value="Genomic_DNA"/>
</dbReference>
<keyword evidence="6" id="KW-1185">Reference proteome</keyword>
<dbReference type="SUPFAM" id="SSF48452">
    <property type="entry name" value="TPR-like"/>
    <property type="match status" value="1"/>
</dbReference>
<feature type="signal peptide" evidence="4">
    <location>
        <begin position="1"/>
        <end position="17"/>
    </location>
</feature>
<dbReference type="OrthoDB" id="9815010at2"/>
<feature type="chain" id="PRO_5011991705" evidence="4">
    <location>
        <begin position="18"/>
        <end position="180"/>
    </location>
</feature>
<keyword evidence="2 3" id="KW-0802">TPR repeat</keyword>
<gene>
    <name evidence="5" type="ORF">TRP8649_04291</name>
</gene>
<dbReference type="RefSeq" id="WP_099248954.1">
    <property type="nucleotide sequence ID" value="NZ_FXXP01000003.1"/>
</dbReference>
<dbReference type="InterPro" id="IPR011990">
    <property type="entry name" value="TPR-like_helical_dom_sf"/>
</dbReference>
<reference evidence="6" key="1">
    <citation type="submission" date="2017-05" db="EMBL/GenBank/DDBJ databases">
        <authorList>
            <person name="Rodrigo-Torres L."/>
            <person name="Arahal R. D."/>
            <person name="Lucena T."/>
        </authorList>
    </citation>
    <scope>NUCLEOTIDE SEQUENCE [LARGE SCALE GENOMIC DNA]</scope>
    <source>
        <strain evidence="6">CECT 8649</strain>
    </source>
</reference>
<dbReference type="AlphaFoldDB" id="A0A238JHL4"/>
<name>A0A238JHL4_9RHOB</name>
<evidence type="ECO:0000256" key="3">
    <source>
        <dbReference type="PROSITE-ProRule" id="PRU00339"/>
    </source>
</evidence>
<dbReference type="InterPro" id="IPR013105">
    <property type="entry name" value="TPR_2"/>
</dbReference>
<organism evidence="5 6">
    <name type="scientific">Pelagimonas phthalicica</name>
    <dbReference type="NCBI Taxonomy" id="1037362"/>
    <lineage>
        <taxon>Bacteria</taxon>
        <taxon>Pseudomonadati</taxon>
        <taxon>Pseudomonadota</taxon>
        <taxon>Alphaproteobacteria</taxon>
        <taxon>Rhodobacterales</taxon>
        <taxon>Roseobacteraceae</taxon>
        <taxon>Pelagimonas</taxon>
    </lineage>
</organism>
<dbReference type="PROSITE" id="PS50005">
    <property type="entry name" value="TPR"/>
    <property type="match status" value="1"/>
</dbReference>
<proteinExistence type="predicted"/>
<dbReference type="PANTHER" id="PTHR44858">
    <property type="entry name" value="TETRATRICOPEPTIDE REPEAT PROTEIN 6"/>
    <property type="match status" value="1"/>
</dbReference>
<dbReference type="Pfam" id="PF07719">
    <property type="entry name" value="TPR_2"/>
    <property type="match status" value="1"/>
</dbReference>
<evidence type="ECO:0000313" key="6">
    <source>
        <dbReference type="Proteomes" id="UP000225972"/>
    </source>
</evidence>
<dbReference type="SMART" id="SM00028">
    <property type="entry name" value="TPR"/>
    <property type="match status" value="1"/>
</dbReference>
<feature type="repeat" description="TPR" evidence="3">
    <location>
        <begin position="99"/>
        <end position="132"/>
    </location>
</feature>
<dbReference type="Proteomes" id="UP000225972">
    <property type="component" value="Unassembled WGS sequence"/>
</dbReference>
<dbReference type="InterPro" id="IPR050498">
    <property type="entry name" value="Ycf3"/>
</dbReference>